<reference evidence="2 3" key="1">
    <citation type="journal article" date="2019" name="Commun. Biol.">
        <title>The bagworm genome reveals a unique fibroin gene that provides high tensile strength.</title>
        <authorList>
            <person name="Kono N."/>
            <person name="Nakamura H."/>
            <person name="Ohtoshi R."/>
            <person name="Tomita M."/>
            <person name="Numata K."/>
            <person name="Arakawa K."/>
        </authorList>
    </citation>
    <scope>NUCLEOTIDE SEQUENCE [LARGE SCALE GENOMIC DNA]</scope>
</reference>
<dbReference type="Proteomes" id="UP000299102">
    <property type="component" value="Unassembled WGS sequence"/>
</dbReference>
<protein>
    <submittedName>
        <fullName evidence="2">Uncharacterized protein</fullName>
    </submittedName>
</protein>
<comment type="caution">
    <text evidence="2">The sequence shown here is derived from an EMBL/GenBank/DDBJ whole genome shotgun (WGS) entry which is preliminary data.</text>
</comment>
<evidence type="ECO:0000313" key="2">
    <source>
        <dbReference type="EMBL" id="GBP51849.1"/>
    </source>
</evidence>
<accession>A0A4C1WNG2</accession>
<feature type="region of interest" description="Disordered" evidence="1">
    <location>
        <begin position="1"/>
        <end position="22"/>
    </location>
</feature>
<dbReference type="AlphaFoldDB" id="A0A4C1WNG2"/>
<feature type="compositionally biased region" description="Basic and acidic residues" evidence="1">
    <location>
        <begin position="162"/>
        <end position="179"/>
    </location>
</feature>
<dbReference type="OrthoDB" id="430476at2759"/>
<dbReference type="EMBL" id="BGZK01000590">
    <property type="protein sequence ID" value="GBP51849.1"/>
    <property type="molecule type" value="Genomic_DNA"/>
</dbReference>
<evidence type="ECO:0000256" key="1">
    <source>
        <dbReference type="SAM" id="MobiDB-lite"/>
    </source>
</evidence>
<sequence length="179" mass="20275">MENANPNSVPVDPHSRLEKSVQLPDKNLPYREAVGSLMHVAIVSRPDIMFAVNLTIAEKSGKTSKSRGHVVPIPETAELRGTCQNLRPATTKQLPYRANHPNFWFLFFEEETILEFSPVLLSGVCLANKNGDTVFICLLDARPLELRQKQFPEFSRGPFLKNPEKTDNHMATRYSKERT</sequence>
<gene>
    <name evidence="2" type="ORF">EVAR_88554_1</name>
</gene>
<keyword evidence="3" id="KW-1185">Reference proteome</keyword>
<proteinExistence type="predicted"/>
<feature type="region of interest" description="Disordered" evidence="1">
    <location>
        <begin position="156"/>
        <end position="179"/>
    </location>
</feature>
<organism evidence="2 3">
    <name type="scientific">Eumeta variegata</name>
    <name type="common">Bagworm moth</name>
    <name type="synonym">Eumeta japonica</name>
    <dbReference type="NCBI Taxonomy" id="151549"/>
    <lineage>
        <taxon>Eukaryota</taxon>
        <taxon>Metazoa</taxon>
        <taxon>Ecdysozoa</taxon>
        <taxon>Arthropoda</taxon>
        <taxon>Hexapoda</taxon>
        <taxon>Insecta</taxon>
        <taxon>Pterygota</taxon>
        <taxon>Neoptera</taxon>
        <taxon>Endopterygota</taxon>
        <taxon>Lepidoptera</taxon>
        <taxon>Glossata</taxon>
        <taxon>Ditrysia</taxon>
        <taxon>Tineoidea</taxon>
        <taxon>Psychidae</taxon>
        <taxon>Oiketicinae</taxon>
        <taxon>Eumeta</taxon>
    </lineage>
</organism>
<evidence type="ECO:0000313" key="3">
    <source>
        <dbReference type="Proteomes" id="UP000299102"/>
    </source>
</evidence>
<name>A0A4C1WNG2_EUMVA</name>